<accession>A0A2A5QPV3</accession>
<dbReference type="Proteomes" id="UP000219689">
    <property type="component" value="Unassembled WGS sequence"/>
</dbReference>
<dbReference type="FunFam" id="3.40.50.720:FF:000084">
    <property type="entry name" value="Short-chain dehydrogenase reductase"/>
    <property type="match status" value="1"/>
</dbReference>
<comment type="caution">
    <text evidence="2">The sequence shown here is derived from an EMBL/GenBank/DDBJ whole genome shotgun (WGS) entry which is preliminary data.</text>
</comment>
<sequence>MELDLSGQTALITGAGRGIGEEIALTFAEAGANVVAAARTESEIEETVADVEAHGVEGLAVPTDLRSVEAIETLVETTVREFGGSEILVNNAALNLTNPPEAQSLEEVDAMMDVNLRAVFLLTQRWREQFVASSADRGRVINVSSNSAYFGIPAMTFYGGTNAGVLALTRGFAATMAEEGVTVNSIVPGLTRVDRIEELLEKQERGEIDRIHQLENHPLNRPAEPEEIAYACLFLAYDLADYITGTSILVDGGLELTRSPYTM</sequence>
<dbReference type="PANTHER" id="PTHR42879">
    <property type="entry name" value="3-OXOACYL-(ACYL-CARRIER-PROTEIN) REDUCTASE"/>
    <property type="match status" value="1"/>
</dbReference>
<dbReference type="OrthoDB" id="7442at2157"/>
<evidence type="ECO:0000313" key="2">
    <source>
        <dbReference type="EMBL" id="PCR88857.1"/>
    </source>
</evidence>
<keyword evidence="3" id="KW-1185">Reference proteome</keyword>
<dbReference type="InterPro" id="IPR036291">
    <property type="entry name" value="NAD(P)-bd_dom_sf"/>
</dbReference>
<reference evidence="2 3" key="1">
    <citation type="submission" date="2017-09" db="EMBL/GenBank/DDBJ databases">
        <title>Genome sequences of Natrinema ejinorence JCM 13890T.</title>
        <authorList>
            <person name="Roh S.W."/>
            <person name="Kim Y.B."/>
            <person name="Kim J.Y."/>
        </authorList>
    </citation>
    <scope>NUCLEOTIDE SEQUENCE [LARGE SCALE GENOMIC DNA]</scope>
    <source>
        <strain evidence="2 3">JCM 13890</strain>
    </source>
</reference>
<dbReference type="SUPFAM" id="SSF51735">
    <property type="entry name" value="NAD(P)-binding Rossmann-fold domains"/>
    <property type="match status" value="1"/>
</dbReference>
<gene>
    <name evidence="2" type="ORF">CP557_20465</name>
</gene>
<evidence type="ECO:0000313" key="3">
    <source>
        <dbReference type="Proteomes" id="UP000219689"/>
    </source>
</evidence>
<dbReference type="InterPro" id="IPR002347">
    <property type="entry name" value="SDR_fam"/>
</dbReference>
<dbReference type="RefSeq" id="WP_097381874.1">
    <property type="nucleotide sequence ID" value="NZ_NXNI01000002.1"/>
</dbReference>
<proteinExistence type="inferred from homology"/>
<dbReference type="Pfam" id="PF13561">
    <property type="entry name" value="adh_short_C2"/>
    <property type="match status" value="1"/>
</dbReference>
<protein>
    <submittedName>
        <fullName evidence="2">Dehydrogenase</fullName>
    </submittedName>
</protein>
<comment type="similarity">
    <text evidence="1">Belongs to the short-chain dehydrogenases/reductases (SDR) family.</text>
</comment>
<organism evidence="2 3">
    <name type="scientific">Natrinema ejinorense</name>
    <dbReference type="NCBI Taxonomy" id="373386"/>
    <lineage>
        <taxon>Archaea</taxon>
        <taxon>Methanobacteriati</taxon>
        <taxon>Methanobacteriota</taxon>
        <taxon>Stenosarchaea group</taxon>
        <taxon>Halobacteria</taxon>
        <taxon>Halobacteriales</taxon>
        <taxon>Natrialbaceae</taxon>
        <taxon>Natrinema</taxon>
    </lineage>
</organism>
<name>A0A2A5QPV3_9EURY</name>
<evidence type="ECO:0000256" key="1">
    <source>
        <dbReference type="ARBA" id="ARBA00006484"/>
    </source>
</evidence>
<dbReference type="PRINTS" id="PR00080">
    <property type="entry name" value="SDRFAMILY"/>
</dbReference>
<dbReference type="AlphaFoldDB" id="A0A2A5QPV3"/>
<dbReference type="CDD" id="cd05233">
    <property type="entry name" value="SDR_c"/>
    <property type="match status" value="1"/>
</dbReference>
<dbReference type="PRINTS" id="PR00081">
    <property type="entry name" value="GDHRDH"/>
</dbReference>
<dbReference type="InterPro" id="IPR050259">
    <property type="entry name" value="SDR"/>
</dbReference>
<dbReference type="Gene3D" id="3.40.50.720">
    <property type="entry name" value="NAD(P)-binding Rossmann-like Domain"/>
    <property type="match status" value="1"/>
</dbReference>
<dbReference type="EMBL" id="NXNI01000002">
    <property type="protein sequence ID" value="PCR88857.1"/>
    <property type="molecule type" value="Genomic_DNA"/>
</dbReference>
<dbReference type="PANTHER" id="PTHR42879:SF2">
    <property type="entry name" value="3-OXOACYL-[ACYL-CARRIER-PROTEIN] REDUCTASE FABG"/>
    <property type="match status" value="1"/>
</dbReference>